<evidence type="ECO:0000313" key="2">
    <source>
        <dbReference type="Proteomes" id="UP001056120"/>
    </source>
</evidence>
<reference evidence="2" key="1">
    <citation type="journal article" date="2022" name="Mol. Ecol. Resour.">
        <title>The genomes of chicory, endive, great burdock and yacon provide insights into Asteraceae palaeo-polyploidization history and plant inulin production.</title>
        <authorList>
            <person name="Fan W."/>
            <person name="Wang S."/>
            <person name="Wang H."/>
            <person name="Wang A."/>
            <person name="Jiang F."/>
            <person name="Liu H."/>
            <person name="Zhao H."/>
            <person name="Xu D."/>
            <person name="Zhang Y."/>
        </authorList>
    </citation>
    <scope>NUCLEOTIDE SEQUENCE [LARGE SCALE GENOMIC DNA]</scope>
    <source>
        <strain evidence="2">cv. Yunnan</strain>
    </source>
</reference>
<evidence type="ECO:0000313" key="1">
    <source>
        <dbReference type="EMBL" id="KAI3815537.1"/>
    </source>
</evidence>
<accession>A0ACB9J5Z3</accession>
<name>A0ACB9J5Z3_9ASTR</name>
<organism evidence="1 2">
    <name type="scientific">Smallanthus sonchifolius</name>
    <dbReference type="NCBI Taxonomy" id="185202"/>
    <lineage>
        <taxon>Eukaryota</taxon>
        <taxon>Viridiplantae</taxon>
        <taxon>Streptophyta</taxon>
        <taxon>Embryophyta</taxon>
        <taxon>Tracheophyta</taxon>
        <taxon>Spermatophyta</taxon>
        <taxon>Magnoliopsida</taxon>
        <taxon>eudicotyledons</taxon>
        <taxon>Gunneridae</taxon>
        <taxon>Pentapetalae</taxon>
        <taxon>asterids</taxon>
        <taxon>campanulids</taxon>
        <taxon>Asterales</taxon>
        <taxon>Asteraceae</taxon>
        <taxon>Asteroideae</taxon>
        <taxon>Heliantheae alliance</taxon>
        <taxon>Millerieae</taxon>
        <taxon>Smallanthus</taxon>
    </lineage>
</organism>
<protein>
    <submittedName>
        <fullName evidence="1">Uncharacterized protein</fullName>
    </submittedName>
</protein>
<dbReference type="Proteomes" id="UP001056120">
    <property type="component" value="Linkage Group LG05"/>
</dbReference>
<sequence length="404" mass="45217">MKSMWHQLIGDGLVMSLSQNSVNILMSNKKMRTLKVRMNCLKEETTKRATMAHPRRLTKVTLPESSSKRKRQSISSEYEPDSDSDTAIQRRRRESINKKRGDRPQQAILHKVEVSFHTASTDSASTPPSQQLYWRQRRRPQFTPDVAVTAITEEVPVIVSLPVTSVQVAVTASILTESVTITPSTTPTTTILSSIPTTTIEPISQPYNFGDFSQGFDFDTIFTSPFHNAEASTSMNPDPNDARIDALETQVVGLLETVWKSSEESEAQQAQINSLVDEVTILRSQRTGTEERLENVMAQNELLIKTNNMILGHRTSLEVRFDMQRKEHELMVKLVAELTKKLAAQGEKEKEKVMEKTSRSTGDEACHLVDLTKDDDKEKDPEVGPSGSKQQPLADSAHFCCSNG</sequence>
<proteinExistence type="predicted"/>
<comment type="caution">
    <text evidence="1">The sequence shown here is derived from an EMBL/GenBank/DDBJ whole genome shotgun (WGS) entry which is preliminary data.</text>
</comment>
<reference evidence="1 2" key="2">
    <citation type="journal article" date="2022" name="Mol. Ecol. Resour.">
        <title>The genomes of chicory, endive, great burdock and yacon provide insights into Asteraceae paleo-polyploidization history and plant inulin production.</title>
        <authorList>
            <person name="Fan W."/>
            <person name="Wang S."/>
            <person name="Wang H."/>
            <person name="Wang A."/>
            <person name="Jiang F."/>
            <person name="Liu H."/>
            <person name="Zhao H."/>
            <person name="Xu D."/>
            <person name="Zhang Y."/>
        </authorList>
    </citation>
    <scope>NUCLEOTIDE SEQUENCE [LARGE SCALE GENOMIC DNA]</scope>
    <source>
        <strain evidence="2">cv. Yunnan</strain>
        <tissue evidence="1">Leaves</tissue>
    </source>
</reference>
<gene>
    <name evidence="1" type="ORF">L1987_15208</name>
</gene>
<keyword evidence="2" id="KW-1185">Reference proteome</keyword>
<dbReference type="EMBL" id="CM042022">
    <property type="protein sequence ID" value="KAI3815537.1"/>
    <property type="molecule type" value="Genomic_DNA"/>
</dbReference>